<evidence type="ECO:0000256" key="3">
    <source>
        <dbReference type="SAM" id="MobiDB-lite"/>
    </source>
</evidence>
<dbReference type="Pfam" id="PF00436">
    <property type="entry name" value="SSB"/>
    <property type="match status" value="1"/>
</dbReference>
<evidence type="ECO:0000313" key="4">
    <source>
        <dbReference type="EMBL" id="MEP0865641.1"/>
    </source>
</evidence>
<dbReference type="RefSeq" id="WP_190420139.1">
    <property type="nucleotide sequence ID" value="NZ_JAMPKK010000029.1"/>
</dbReference>
<dbReference type="Gene3D" id="2.40.50.140">
    <property type="entry name" value="Nucleic acid-binding proteins"/>
    <property type="match status" value="1"/>
</dbReference>
<evidence type="ECO:0000256" key="1">
    <source>
        <dbReference type="ARBA" id="ARBA00023125"/>
    </source>
</evidence>
<evidence type="ECO:0000256" key="2">
    <source>
        <dbReference type="PROSITE-ProRule" id="PRU00252"/>
    </source>
</evidence>
<organism evidence="4 5">
    <name type="scientific">Funiculus sociatus GB2-A5</name>
    <dbReference type="NCBI Taxonomy" id="2933946"/>
    <lineage>
        <taxon>Bacteria</taxon>
        <taxon>Bacillati</taxon>
        <taxon>Cyanobacteriota</taxon>
        <taxon>Cyanophyceae</taxon>
        <taxon>Coleofasciculales</taxon>
        <taxon>Coleofasciculaceae</taxon>
        <taxon>Funiculus</taxon>
    </lineage>
</organism>
<dbReference type="Proteomes" id="UP001442494">
    <property type="component" value="Unassembled WGS sequence"/>
</dbReference>
<dbReference type="InterPro" id="IPR012340">
    <property type="entry name" value="NA-bd_OB-fold"/>
</dbReference>
<protein>
    <submittedName>
        <fullName evidence="4">Single-stranded DNA-binding protein</fullName>
    </submittedName>
</protein>
<dbReference type="GO" id="GO:0003677">
    <property type="term" value="F:DNA binding"/>
    <property type="evidence" value="ECO:0007669"/>
    <property type="project" value="UniProtKB-KW"/>
</dbReference>
<feature type="region of interest" description="Disordered" evidence="3">
    <location>
        <begin position="104"/>
        <end position="175"/>
    </location>
</feature>
<name>A0ABV0JSH5_9CYAN</name>
<dbReference type="SUPFAM" id="SSF50249">
    <property type="entry name" value="Nucleic acid-binding proteins"/>
    <property type="match status" value="1"/>
</dbReference>
<sequence length="175" mass="19302">MNSCILMAEIIKEPELRYTPDSQTAIASLRVQFPGTKAEDPPASIQVVGWGNLAQEIKDNYKKGDRVIIEGRLTMNTIDRQEGFKEKRAELTVSRIHKVSVDTDFGTPATESTPPSNVVPMGSRRPTAASANNSDVEMSPLDYQEEDETPSFAPAARTITRPTPPVQQDIDDIPF</sequence>
<dbReference type="InterPro" id="IPR000424">
    <property type="entry name" value="Primosome_PriB/ssb"/>
</dbReference>
<comment type="caution">
    <text evidence="4">The sequence shown here is derived from an EMBL/GenBank/DDBJ whole genome shotgun (WGS) entry which is preliminary data.</text>
</comment>
<keyword evidence="5" id="KW-1185">Reference proteome</keyword>
<evidence type="ECO:0000313" key="5">
    <source>
        <dbReference type="Proteomes" id="UP001442494"/>
    </source>
</evidence>
<dbReference type="EMBL" id="JAMPKK010000029">
    <property type="protein sequence ID" value="MEP0865641.1"/>
    <property type="molecule type" value="Genomic_DNA"/>
</dbReference>
<accession>A0ABV0JSH5</accession>
<keyword evidence="1 2" id="KW-0238">DNA-binding</keyword>
<proteinExistence type="predicted"/>
<reference evidence="4 5" key="1">
    <citation type="submission" date="2022-04" db="EMBL/GenBank/DDBJ databases">
        <title>Positive selection, recombination, and allopatry shape intraspecific diversity of widespread and dominant cyanobacteria.</title>
        <authorList>
            <person name="Wei J."/>
            <person name="Shu W."/>
            <person name="Hu C."/>
        </authorList>
    </citation>
    <scope>NUCLEOTIDE SEQUENCE [LARGE SCALE GENOMIC DNA]</scope>
    <source>
        <strain evidence="4 5">GB2-A5</strain>
    </source>
</reference>
<dbReference type="PROSITE" id="PS50935">
    <property type="entry name" value="SSB"/>
    <property type="match status" value="1"/>
</dbReference>
<gene>
    <name evidence="4" type="ORF">NDI37_14310</name>
</gene>
<dbReference type="CDD" id="cd04496">
    <property type="entry name" value="SSB_OBF"/>
    <property type="match status" value="1"/>
</dbReference>